<dbReference type="SMART" id="SM00450">
    <property type="entry name" value="RHOD"/>
    <property type="match status" value="1"/>
</dbReference>
<sequence>MRFLLGILLFLAFCPNTMGQNKLARTLKKFNTESVPYISLKEAAHMDSVLYLDTRKKQEYDVSHLQNAIWVGYEMFDDHDLQAKIPDKNTEIVVYCSIGVRSEDIGEKLLKLGYPNVKNLYGGIFEWKNKGYPVYDDQGKETEKVHAFDEHWGKLLKAGKKVYD</sequence>
<dbReference type="Proteomes" id="UP000276603">
    <property type="component" value="Unassembled WGS sequence"/>
</dbReference>
<accession>A0A3B0CA35</accession>
<dbReference type="GO" id="GO:0003824">
    <property type="term" value="F:catalytic activity"/>
    <property type="evidence" value="ECO:0007669"/>
    <property type="project" value="InterPro"/>
</dbReference>
<gene>
    <name evidence="3" type="ORF">D7Z94_05680</name>
</gene>
<dbReference type="AlphaFoldDB" id="A0A3B0CA35"/>
<feature type="chain" id="PRO_5017397130" evidence="1">
    <location>
        <begin position="20"/>
        <end position="164"/>
    </location>
</feature>
<evidence type="ECO:0000259" key="2">
    <source>
        <dbReference type="PROSITE" id="PS50206"/>
    </source>
</evidence>
<reference evidence="3 4" key="1">
    <citation type="submission" date="2018-10" db="EMBL/GenBank/DDBJ databases">
        <title>Ulvibacterium marinum gen. nov., sp. nov., a novel marine bacterium of the family Flavobacteriaceae, isolated from a culture of the green alga Ulva prolifera.</title>
        <authorList>
            <person name="Zhang Z."/>
        </authorList>
    </citation>
    <scope>NUCLEOTIDE SEQUENCE [LARGE SCALE GENOMIC DNA]</scope>
    <source>
        <strain evidence="3 4">CCMM003</strain>
    </source>
</reference>
<dbReference type="PROSITE" id="PS50206">
    <property type="entry name" value="RHODANESE_3"/>
    <property type="match status" value="1"/>
</dbReference>
<organism evidence="3 4">
    <name type="scientific">Ulvibacterium marinum</name>
    <dbReference type="NCBI Taxonomy" id="2419782"/>
    <lineage>
        <taxon>Bacteria</taxon>
        <taxon>Pseudomonadati</taxon>
        <taxon>Bacteroidota</taxon>
        <taxon>Flavobacteriia</taxon>
        <taxon>Flavobacteriales</taxon>
        <taxon>Flavobacteriaceae</taxon>
        <taxon>Ulvibacterium</taxon>
    </lineage>
</organism>
<keyword evidence="4" id="KW-1185">Reference proteome</keyword>
<dbReference type="InterPro" id="IPR001763">
    <property type="entry name" value="Rhodanese-like_dom"/>
</dbReference>
<dbReference type="Gene3D" id="3.40.250.10">
    <property type="entry name" value="Rhodanese-like domain"/>
    <property type="match status" value="1"/>
</dbReference>
<evidence type="ECO:0000313" key="4">
    <source>
        <dbReference type="Proteomes" id="UP000276603"/>
    </source>
</evidence>
<dbReference type="InterPro" id="IPR044684">
    <property type="entry name" value="STR17/STR18/HARC1-like"/>
</dbReference>
<dbReference type="SUPFAM" id="SSF52821">
    <property type="entry name" value="Rhodanese/Cell cycle control phosphatase"/>
    <property type="match status" value="1"/>
</dbReference>
<dbReference type="Pfam" id="PF00581">
    <property type="entry name" value="Rhodanese"/>
    <property type="match status" value="1"/>
</dbReference>
<dbReference type="InterPro" id="IPR036873">
    <property type="entry name" value="Rhodanese-like_dom_sf"/>
</dbReference>
<dbReference type="OrthoDB" id="598065at2"/>
<feature type="domain" description="Rhodanese" evidence="2">
    <location>
        <begin position="45"/>
        <end position="136"/>
    </location>
</feature>
<proteinExistence type="predicted"/>
<dbReference type="PANTHER" id="PTHR44542:SF14">
    <property type="entry name" value="PROTEIN HIGH ARSENIC CONTENT 1, MITOCHONDRIAL-RELATED"/>
    <property type="match status" value="1"/>
</dbReference>
<dbReference type="CDD" id="cd00158">
    <property type="entry name" value="RHOD"/>
    <property type="match status" value="1"/>
</dbReference>
<dbReference type="PANTHER" id="PTHR44542">
    <property type="entry name" value="THIOSULFATE SULFURTRANSFERASE 18"/>
    <property type="match status" value="1"/>
</dbReference>
<evidence type="ECO:0000313" key="3">
    <source>
        <dbReference type="EMBL" id="RKN83315.1"/>
    </source>
</evidence>
<keyword evidence="1" id="KW-0732">Signal</keyword>
<evidence type="ECO:0000256" key="1">
    <source>
        <dbReference type="SAM" id="SignalP"/>
    </source>
</evidence>
<dbReference type="EMBL" id="RBCJ01000001">
    <property type="protein sequence ID" value="RKN83315.1"/>
    <property type="molecule type" value="Genomic_DNA"/>
</dbReference>
<protein>
    <submittedName>
        <fullName evidence="3">Rhodanese-like domain-containing protein</fullName>
    </submittedName>
</protein>
<name>A0A3B0CA35_9FLAO</name>
<comment type="caution">
    <text evidence="3">The sequence shown here is derived from an EMBL/GenBank/DDBJ whole genome shotgun (WGS) entry which is preliminary data.</text>
</comment>
<dbReference type="NCBIfam" id="NF045521">
    <property type="entry name" value="rhoda_near_glyco"/>
    <property type="match status" value="1"/>
</dbReference>
<feature type="signal peptide" evidence="1">
    <location>
        <begin position="1"/>
        <end position="19"/>
    </location>
</feature>